<sequence>MKNDSPYLGDAFRDQYNAVNEEGKRNWFYPQKPEGYWHRRRAWFSVVALALLFAGPFLRLDGQPMFLFNIIERKIIVFGLFIGPQDYWLFGLAMLSFMVFIVLFTAVFGRLFCGWACPQTIFLEMVFRKVEFAIEGTHTQQKLLDKAPWTTDKIIKKVSKWSVFLLISFVIANLLLAYVVGVDELEKIITEPLSEHLSLFGGVVGFTAVFYFVFAWARDQVCTVICPYGRLQGVLLDRNSMVVAYDYERGEPREKLHKKEERNAGDCIMCLQCVAVCPTGIDIRNGTQMECVNCTACIDACDHIMDKVDLPRGLIRYASENSISEGRKKFITPRVVGYAVVLALLWSALGFVVATRTDTETTLFRAPGTTFVDNGDGTVSNLYTFKIFNKTNHEIKPKLVLEAPQGTVKFAGTPDLTLEPAGLSQGSLFVTIPKSEIKKRLTDVKFSVYRGKEKIEEFKTTFIAPQ</sequence>
<evidence type="ECO:0000256" key="6">
    <source>
        <dbReference type="ARBA" id="ARBA00023014"/>
    </source>
</evidence>
<keyword evidence="3" id="KW-0479">Metal-binding</keyword>
<dbReference type="PANTHER" id="PTHR30176">
    <property type="entry name" value="FERREDOXIN-TYPE PROTEIN NAPH"/>
    <property type="match status" value="1"/>
</dbReference>
<dbReference type="Pfam" id="PF12801">
    <property type="entry name" value="Fer4_5"/>
    <property type="match status" value="1"/>
</dbReference>
<dbReference type="RefSeq" id="WP_189564975.1">
    <property type="nucleotide sequence ID" value="NZ_BMXF01000002.1"/>
</dbReference>
<evidence type="ECO:0000313" key="10">
    <source>
        <dbReference type="Proteomes" id="UP000598271"/>
    </source>
</evidence>
<feature type="transmembrane region" description="Helical" evidence="7">
    <location>
        <begin position="335"/>
        <end position="354"/>
    </location>
</feature>
<dbReference type="Pfam" id="PF13746">
    <property type="entry name" value="Fer4_18"/>
    <property type="match status" value="1"/>
</dbReference>
<evidence type="ECO:0000256" key="4">
    <source>
        <dbReference type="ARBA" id="ARBA00022982"/>
    </source>
</evidence>
<dbReference type="GO" id="GO:0005886">
    <property type="term" value="C:plasma membrane"/>
    <property type="evidence" value="ECO:0007669"/>
    <property type="project" value="TreeGrafter"/>
</dbReference>
<dbReference type="AlphaFoldDB" id="A0A8J3DB75"/>
<keyword evidence="1" id="KW-0813">Transport</keyword>
<dbReference type="InterPro" id="IPR017896">
    <property type="entry name" value="4Fe4S_Fe-S-bd"/>
</dbReference>
<dbReference type="PROSITE" id="PS51379">
    <property type="entry name" value="4FE4S_FER_2"/>
    <property type="match status" value="1"/>
</dbReference>
<proteinExistence type="predicted"/>
<evidence type="ECO:0000256" key="5">
    <source>
        <dbReference type="ARBA" id="ARBA00023004"/>
    </source>
</evidence>
<dbReference type="InterPro" id="IPR013783">
    <property type="entry name" value="Ig-like_fold"/>
</dbReference>
<feature type="transmembrane region" description="Helical" evidence="7">
    <location>
        <begin position="42"/>
        <end position="60"/>
    </location>
</feature>
<keyword evidence="7" id="KW-0472">Membrane</keyword>
<keyword evidence="2" id="KW-0004">4Fe-4S</keyword>
<feature type="transmembrane region" description="Helical" evidence="7">
    <location>
        <begin position="199"/>
        <end position="217"/>
    </location>
</feature>
<keyword evidence="5" id="KW-0408">Iron</keyword>
<dbReference type="GO" id="GO:0051539">
    <property type="term" value="F:4 iron, 4 sulfur cluster binding"/>
    <property type="evidence" value="ECO:0007669"/>
    <property type="project" value="UniProtKB-KW"/>
</dbReference>
<evidence type="ECO:0000256" key="7">
    <source>
        <dbReference type="SAM" id="Phobius"/>
    </source>
</evidence>
<dbReference type="InterPro" id="IPR014116">
    <property type="entry name" value="Cyt_c_oxidase_cbb3_FixG"/>
</dbReference>
<dbReference type="PROSITE" id="PS00198">
    <property type="entry name" value="4FE4S_FER_1"/>
    <property type="match status" value="1"/>
</dbReference>
<dbReference type="SUPFAM" id="SSF54862">
    <property type="entry name" value="4Fe-4S ferredoxins"/>
    <property type="match status" value="1"/>
</dbReference>
<dbReference type="InterPro" id="IPR017900">
    <property type="entry name" value="4Fe4S_Fe_S_CS"/>
</dbReference>
<dbReference type="PANTHER" id="PTHR30176:SF3">
    <property type="entry name" value="FERREDOXIN-TYPE PROTEIN NAPH"/>
    <property type="match status" value="1"/>
</dbReference>
<name>A0A8J3DB75_9BACT</name>
<keyword evidence="4" id="KW-0249">Electron transport</keyword>
<keyword evidence="10" id="KW-1185">Reference proteome</keyword>
<gene>
    <name evidence="9" type="primary">ccoG</name>
    <name evidence="9" type="ORF">GCM10007390_26840</name>
</gene>
<dbReference type="InterPro" id="IPR051684">
    <property type="entry name" value="Electron_Trans/Redox"/>
</dbReference>
<keyword evidence="6" id="KW-0411">Iron-sulfur</keyword>
<evidence type="ECO:0000256" key="3">
    <source>
        <dbReference type="ARBA" id="ARBA00022723"/>
    </source>
</evidence>
<accession>A0A8J3DB75</accession>
<evidence type="ECO:0000259" key="8">
    <source>
        <dbReference type="PROSITE" id="PS51379"/>
    </source>
</evidence>
<dbReference type="Proteomes" id="UP000598271">
    <property type="component" value="Unassembled WGS sequence"/>
</dbReference>
<evidence type="ECO:0000256" key="2">
    <source>
        <dbReference type="ARBA" id="ARBA00022485"/>
    </source>
</evidence>
<feature type="transmembrane region" description="Helical" evidence="7">
    <location>
        <begin position="87"/>
        <end position="113"/>
    </location>
</feature>
<feature type="transmembrane region" description="Helical" evidence="7">
    <location>
        <begin position="161"/>
        <end position="179"/>
    </location>
</feature>
<comment type="caution">
    <text evidence="9">The sequence shown here is derived from an EMBL/GenBank/DDBJ whole genome shotgun (WGS) entry which is preliminary data.</text>
</comment>
<dbReference type="NCBIfam" id="TIGR02745">
    <property type="entry name" value="ccoG_rdxA_fixG"/>
    <property type="match status" value="1"/>
</dbReference>
<dbReference type="Gene3D" id="2.60.40.10">
    <property type="entry name" value="Immunoglobulins"/>
    <property type="match status" value="1"/>
</dbReference>
<dbReference type="Pfam" id="PF11614">
    <property type="entry name" value="FixG_C"/>
    <property type="match status" value="1"/>
</dbReference>
<dbReference type="Gene3D" id="3.30.70.20">
    <property type="match status" value="1"/>
</dbReference>
<dbReference type="InterPro" id="IPR032879">
    <property type="entry name" value="FixG_C"/>
</dbReference>
<feature type="domain" description="4Fe-4S ferredoxin-type" evidence="8">
    <location>
        <begin position="258"/>
        <end position="286"/>
    </location>
</feature>
<keyword evidence="7" id="KW-0812">Transmembrane</keyword>
<reference evidence="9 10" key="1">
    <citation type="journal article" date="2014" name="Int. J. Syst. Evol. Microbiol.">
        <title>Complete genome sequence of Corynebacterium casei LMG S-19264T (=DSM 44701T), isolated from a smear-ripened cheese.</title>
        <authorList>
            <consortium name="US DOE Joint Genome Institute (JGI-PGF)"/>
            <person name="Walter F."/>
            <person name="Albersmeier A."/>
            <person name="Kalinowski J."/>
            <person name="Ruckert C."/>
        </authorList>
    </citation>
    <scope>NUCLEOTIDE SEQUENCE [LARGE SCALE GENOMIC DNA]</scope>
    <source>
        <strain evidence="9 10">KCTC 12866</strain>
    </source>
</reference>
<protein>
    <submittedName>
        <fullName evidence="9">Cytochrome c oxidase accessory protein CcoG</fullName>
    </submittedName>
</protein>
<organism evidence="9 10">
    <name type="scientific">Persicitalea jodogahamensis</name>
    <dbReference type="NCBI Taxonomy" id="402147"/>
    <lineage>
        <taxon>Bacteria</taxon>
        <taxon>Pseudomonadati</taxon>
        <taxon>Bacteroidota</taxon>
        <taxon>Cytophagia</taxon>
        <taxon>Cytophagales</taxon>
        <taxon>Spirosomataceae</taxon>
        <taxon>Persicitalea</taxon>
    </lineage>
</organism>
<evidence type="ECO:0000256" key="1">
    <source>
        <dbReference type="ARBA" id="ARBA00022448"/>
    </source>
</evidence>
<dbReference type="EMBL" id="BMXF01000002">
    <property type="protein sequence ID" value="GHB71622.1"/>
    <property type="molecule type" value="Genomic_DNA"/>
</dbReference>
<dbReference type="GO" id="GO:0046872">
    <property type="term" value="F:metal ion binding"/>
    <property type="evidence" value="ECO:0007669"/>
    <property type="project" value="UniProtKB-KW"/>
</dbReference>
<evidence type="ECO:0000313" key="9">
    <source>
        <dbReference type="EMBL" id="GHB71622.1"/>
    </source>
</evidence>
<keyword evidence="7" id="KW-1133">Transmembrane helix</keyword>